<evidence type="ECO:0000256" key="2">
    <source>
        <dbReference type="SAM" id="SignalP"/>
    </source>
</evidence>
<dbReference type="PROSITE" id="PS51257">
    <property type="entry name" value="PROKAR_LIPOPROTEIN"/>
    <property type="match status" value="1"/>
</dbReference>
<dbReference type="RefSeq" id="WP_164313616.1">
    <property type="nucleotide sequence ID" value="NZ_JAAGLU010000007.1"/>
</dbReference>
<keyword evidence="2" id="KW-0732">Signal</keyword>
<sequence>MTMTTRAATAAAICAAVLLTGTACTSGDDGPTTSAKKSAPATPTPTASAEPAADAVEDPYADTVTKAPKIDRKTIASFANGRFGRVIPFKGGLHKGRLGIALNCEGKGTVKVEVPALGMTSVEECADGEVATTYNETEVSVTAPDAYVHVTGTSEVRWSISAGQ</sequence>
<gene>
    <name evidence="3" type="ORF">G3I71_10035</name>
</gene>
<reference evidence="3" key="1">
    <citation type="submission" date="2020-01" db="EMBL/GenBank/DDBJ databases">
        <title>Insect and environment-associated Actinomycetes.</title>
        <authorList>
            <person name="Currrie C."/>
            <person name="Chevrette M."/>
            <person name="Carlson C."/>
            <person name="Stubbendieck R."/>
            <person name="Wendt-Pienkowski E."/>
        </authorList>
    </citation>
    <scope>NUCLEOTIDE SEQUENCE</scope>
    <source>
        <strain evidence="3">SID12501</strain>
    </source>
</reference>
<evidence type="ECO:0000256" key="1">
    <source>
        <dbReference type="SAM" id="MobiDB-lite"/>
    </source>
</evidence>
<dbReference type="EMBL" id="JAAGLU010000007">
    <property type="protein sequence ID" value="NEC86154.1"/>
    <property type="molecule type" value="Genomic_DNA"/>
</dbReference>
<evidence type="ECO:0008006" key="4">
    <source>
        <dbReference type="Google" id="ProtNLM"/>
    </source>
</evidence>
<proteinExistence type="predicted"/>
<evidence type="ECO:0000313" key="3">
    <source>
        <dbReference type="EMBL" id="NEC86154.1"/>
    </source>
</evidence>
<feature type="chain" id="PRO_5039698914" description="Lipoprotein" evidence="2">
    <location>
        <begin position="26"/>
        <end position="164"/>
    </location>
</feature>
<name>A0A6B3BP94_9ACTN</name>
<comment type="caution">
    <text evidence="3">The sequence shown here is derived from an EMBL/GenBank/DDBJ whole genome shotgun (WGS) entry which is preliminary data.</text>
</comment>
<protein>
    <recommendedName>
        <fullName evidence="4">Lipoprotein</fullName>
    </recommendedName>
</protein>
<feature type="signal peptide" evidence="2">
    <location>
        <begin position="1"/>
        <end position="25"/>
    </location>
</feature>
<accession>A0A6B3BP94</accession>
<feature type="region of interest" description="Disordered" evidence="1">
    <location>
        <begin position="28"/>
        <end position="53"/>
    </location>
</feature>
<organism evidence="3">
    <name type="scientific">Streptomyces sp. SID12501</name>
    <dbReference type="NCBI Taxonomy" id="2706042"/>
    <lineage>
        <taxon>Bacteria</taxon>
        <taxon>Bacillati</taxon>
        <taxon>Actinomycetota</taxon>
        <taxon>Actinomycetes</taxon>
        <taxon>Kitasatosporales</taxon>
        <taxon>Streptomycetaceae</taxon>
        <taxon>Streptomyces</taxon>
    </lineage>
</organism>
<dbReference type="AlphaFoldDB" id="A0A6B3BP94"/>
<feature type="compositionally biased region" description="Low complexity" evidence="1">
    <location>
        <begin position="31"/>
        <end position="53"/>
    </location>
</feature>